<name>A0AAE9WFJ3_9SCHI</name>
<dbReference type="Pfam" id="PF08593">
    <property type="entry name" value="Mug135_C"/>
    <property type="match status" value="1"/>
</dbReference>
<dbReference type="AlphaFoldDB" id="A0AAE9WFJ3"/>
<keyword evidence="6" id="KW-1185">Reference proteome</keyword>
<dbReference type="GeneID" id="80877635"/>
<proteinExistence type="inferred from homology"/>
<feature type="region of interest" description="Disordered" evidence="3">
    <location>
        <begin position="1"/>
        <end position="22"/>
    </location>
</feature>
<gene>
    <name evidence="5" type="ORF">SOMG_04159</name>
</gene>
<dbReference type="Proteomes" id="UP001212411">
    <property type="component" value="Chromosome 3"/>
</dbReference>
<dbReference type="EMBL" id="CP115613">
    <property type="protein sequence ID" value="WBW74965.1"/>
    <property type="molecule type" value="Genomic_DNA"/>
</dbReference>
<comment type="similarity">
    <text evidence="1">Belongs to the UPF0612 family.</text>
</comment>
<accession>A0AAE9WFJ3</accession>
<dbReference type="RefSeq" id="XP_056039208.1">
    <property type="nucleotide sequence ID" value="XM_056182946.1"/>
</dbReference>
<dbReference type="KEGG" id="som:SOMG_04159"/>
<sequence length="240" mass="27432">MTQDLFDNASGIPPPSDDSYAEQRFTNESTDAISQDPFNSFRSKMAILNKAVTARLEEGGFSQDDVSDIRQMLQELTEGQTSLQEEMIQAQNSLREEQDRLKGRLEGQYEVVETNYRASMDDIVKSIDQSDSKINKTKSSVQRTENFLNRYFASDTKPIPFIDGRDPPSWLPKLIAISDIDNLNPNQLKTYLEGYGGTYDEKESQTSLKRNLADYVGFITPHDNRYEFSESNEPFPKYMT</sequence>
<organism evidence="5 6">
    <name type="scientific">Schizosaccharomyces osmophilus</name>
    <dbReference type="NCBI Taxonomy" id="2545709"/>
    <lineage>
        <taxon>Eukaryota</taxon>
        <taxon>Fungi</taxon>
        <taxon>Dikarya</taxon>
        <taxon>Ascomycota</taxon>
        <taxon>Taphrinomycotina</taxon>
        <taxon>Schizosaccharomycetes</taxon>
        <taxon>Schizosaccharomycetales</taxon>
        <taxon>Schizosaccharomycetaceae</taxon>
        <taxon>Schizosaccharomyces</taxon>
    </lineage>
</organism>
<protein>
    <recommendedName>
        <fullName evidence="4">Mug135-like C-terminal domain-containing protein</fullName>
    </recommendedName>
</protein>
<evidence type="ECO:0000256" key="1">
    <source>
        <dbReference type="ARBA" id="ARBA00005788"/>
    </source>
</evidence>
<keyword evidence="2" id="KW-0175">Coiled coil</keyword>
<evidence type="ECO:0000313" key="6">
    <source>
        <dbReference type="Proteomes" id="UP001212411"/>
    </source>
</evidence>
<evidence type="ECO:0000313" key="5">
    <source>
        <dbReference type="EMBL" id="WBW74965.1"/>
    </source>
</evidence>
<feature type="domain" description="Mug135-like C-terminal" evidence="4">
    <location>
        <begin position="156"/>
        <end position="218"/>
    </location>
</feature>
<dbReference type="InterPro" id="IPR013902">
    <property type="entry name" value="Mug135-like_C"/>
</dbReference>
<evidence type="ECO:0000256" key="2">
    <source>
        <dbReference type="SAM" id="Coils"/>
    </source>
</evidence>
<feature type="coiled-coil region" evidence="2">
    <location>
        <begin position="73"/>
        <end position="100"/>
    </location>
</feature>
<evidence type="ECO:0000259" key="4">
    <source>
        <dbReference type="Pfam" id="PF08593"/>
    </source>
</evidence>
<reference evidence="5 6" key="1">
    <citation type="journal article" date="2023" name="G3 (Bethesda)">
        <title>A high-quality reference genome for the fission yeast Schizosaccharomyces osmophilus.</title>
        <authorList>
            <person name="Jia G.S."/>
            <person name="Zhang W.C."/>
            <person name="Liang Y."/>
            <person name="Liu X.H."/>
            <person name="Rhind N."/>
            <person name="Pidoux A."/>
            <person name="Brysch-Herzberg M."/>
            <person name="Du L.L."/>
        </authorList>
    </citation>
    <scope>NUCLEOTIDE SEQUENCE [LARGE SCALE GENOMIC DNA]</scope>
    <source>
        <strain evidence="5 6">CBS 15793</strain>
    </source>
</reference>
<evidence type="ECO:0000256" key="3">
    <source>
        <dbReference type="SAM" id="MobiDB-lite"/>
    </source>
</evidence>